<dbReference type="PANTHER" id="PTHR44329:SF288">
    <property type="entry name" value="MITOGEN-ACTIVATED PROTEIN KINASE KINASE KINASE 20"/>
    <property type="match status" value="1"/>
</dbReference>
<evidence type="ECO:0000256" key="2">
    <source>
        <dbReference type="ARBA" id="ARBA00022741"/>
    </source>
</evidence>
<organism evidence="7 8">
    <name type="scientific">Aphanomyces invadans</name>
    <dbReference type="NCBI Taxonomy" id="157072"/>
    <lineage>
        <taxon>Eukaryota</taxon>
        <taxon>Sar</taxon>
        <taxon>Stramenopiles</taxon>
        <taxon>Oomycota</taxon>
        <taxon>Saprolegniomycetes</taxon>
        <taxon>Saprolegniales</taxon>
        <taxon>Verrucalvaceae</taxon>
        <taxon>Aphanomyces</taxon>
    </lineage>
</organism>
<dbReference type="SUPFAM" id="SSF56112">
    <property type="entry name" value="Protein kinase-like (PK-like)"/>
    <property type="match status" value="1"/>
</dbReference>
<keyword evidence="5" id="KW-1133">Transmembrane helix</keyword>
<keyword evidence="8" id="KW-1185">Reference proteome</keyword>
<gene>
    <name evidence="7" type="ORF">DYB32_006868</name>
</gene>
<dbReference type="Pfam" id="PF07714">
    <property type="entry name" value="PK_Tyr_Ser-Thr"/>
    <property type="match status" value="1"/>
</dbReference>
<keyword evidence="1" id="KW-0808">Transferase</keyword>
<dbReference type="InterPro" id="IPR000719">
    <property type="entry name" value="Prot_kinase_dom"/>
</dbReference>
<evidence type="ECO:0000256" key="5">
    <source>
        <dbReference type="SAM" id="Phobius"/>
    </source>
</evidence>
<keyword evidence="2" id="KW-0547">Nucleotide-binding</keyword>
<evidence type="ECO:0000259" key="6">
    <source>
        <dbReference type="PROSITE" id="PS50011"/>
    </source>
</evidence>
<comment type="caution">
    <text evidence="7">The sequence shown here is derived from an EMBL/GenBank/DDBJ whole genome shotgun (WGS) entry which is preliminary data.</text>
</comment>
<evidence type="ECO:0000256" key="3">
    <source>
        <dbReference type="ARBA" id="ARBA00022777"/>
    </source>
</evidence>
<dbReference type="Gene3D" id="3.30.200.20">
    <property type="entry name" value="Phosphorylase Kinase, domain 1"/>
    <property type="match status" value="1"/>
</dbReference>
<dbReference type="InterPro" id="IPR011009">
    <property type="entry name" value="Kinase-like_dom_sf"/>
</dbReference>
<dbReference type="VEuPathDB" id="FungiDB:H310_04774"/>
<dbReference type="GO" id="GO:0005524">
    <property type="term" value="F:ATP binding"/>
    <property type="evidence" value="ECO:0007669"/>
    <property type="project" value="UniProtKB-KW"/>
</dbReference>
<dbReference type="SMART" id="SM00220">
    <property type="entry name" value="S_TKc"/>
    <property type="match status" value="1"/>
</dbReference>
<feature type="transmembrane region" description="Helical" evidence="5">
    <location>
        <begin position="132"/>
        <end position="153"/>
    </location>
</feature>
<evidence type="ECO:0000256" key="4">
    <source>
        <dbReference type="ARBA" id="ARBA00022840"/>
    </source>
</evidence>
<feature type="domain" description="Protein kinase" evidence="6">
    <location>
        <begin position="226"/>
        <end position="509"/>
    </location>
</feature>
<dbReference type="GO" id="GO:0004674">
    <property type="term" value="F:protein serine/threonine kinase activity"/>
    <property type="evidence" value="ECO:0007669"/>
    <property type="project" value="TreeGrafter"/>
</dbReference>
<dbReference type="InterPro" id="IPR051681">
    <property type="entry name" value="Ser/Thr_Kinases-Pseudokinases"/>
</dbReference>
<keyword evidence="4" id="KW-0067">ATP-binding</keyword>
<reference evidence="7 8" key="1">
    <citation type="submission" date="2018-08" db="EMBL/GenBank/DDBJ databases">
        <title>Aphanomyces genome sequencing and annotation.</title>
        <authorList>
            <person name="Minardi D."/>
            <person name="Oidtmann B."/>
            <person name="Van Der Giezen M."/>
            <person name="Studholme D.J."/>
        </authorList>
    </citation>
    <scope>NUCLEOTIDE SEQUENCE [LARGE SCALE GENOMIC DNA]</scope>
    <source>
        <strain evidence="7 8">NJM0002</strain>
    </source>
</reference>
<dbReference type="AlphaFoldDB" id="A0A418AQF1"/>
<keyword evidence="3" id="KW-0418">Kinase</keyword>
<dbReference type="Gene3D" id="1.10.510.10">
    <property type="entry name" value="Transferase(Phosphotransferase) domain 1"/>
    <property type="match status" value="1"/>
</dbReference>
<protein>
    <recommendedName>
        <fullName evidence="6">Protein kinase domain-containing protein</fullName>
    </recommendedName>
</protein>
<proteinExistence type="predicted"/>
<dbReference type="Proteomes" id="UP000285060">
    <property type="component" value="Unassembled WGS sequence"/>
</dbReference>
<name>A0A418AQF1_9STRA</name>
<evidence type="ECO:0000313" key="8">
    <source>
        <dbReference type="Proteomes" id="UP000285060"/>
    </source>
</evidence>
<evidence type="ECO:0000313" key="7">
    <source>
        <dbReference type="EMBL" id="RHY27315.1"/>
    </source>
</evidence>
<dbReference type="PANTHER" id="PTHR44329">
    <property type="entry name" value="SERINE/THREONINE-PROTEIN KINASE TNNI3K-RELATED"/>
    <property type="match status" value="1"/>
</dbReference>
<sequence>MTRPVPDSNGGGMVAGSYNGSYVSHDSILLTKSNSKSPYILSSFTDVDWYDLNVTPNTRHGRNSISVLLGLDSMQSLITMSQKGERLPMMEHTTTYPSTSPMSGLYRRVLPRRWLESHALRRLMSNCDATEMWVALLVTLVMLSIAFALAHLVDRKSNNLGIHLLCMAAPDNFSAKTAILASPYSMLSSMIAEQGIASSFSTRTSVYDVHFMIEEFKSNMIDFSTLRLEAVVAQGATAVVLRGSMHQNSKLMHTPVAIKMYTSLFVTEEDVHRFSKETSFNVQLSHPNIVRFHGLCVVPPAICLIFEFCELGSLEVALDTDYGRALDLATRLKMCLDACLAVAYLHSFDPPLLHRYVPDHLERRQHVGCSDIKTANLLLATNGLLKLSDFGESNLLGPKSDGTMTIVGSVDFMAPEMILGGKSKSAVYGTPADVYSLTVTLWHILVPGIAPWSGRSHFDVYTEIIQGQRPPLPDNLAPGLADLLRRGWAPEPHNRPTVDTMAKIVHAMWLETCHRLPLPRTTRLAL</sequence>
<dbReference type="InterPro" id="IPR001245">
    <property type="entry name" value="Ser-Thr/Tyr_kinase_cat_dom"/>
</dbReference>
<evidence type="ECO:0000256" key="1">
    <source>
        <dbReference type="ARBA" id="ARBA00022679"/>
    </source>
</evidence>
<accession>A0A418AQF1</accession>
<dbReference type="PROSITE" id="PS50011">
    <property type="entry name" value="PROTEIN_KINASE_DOM"/>
    <property type="match status" value="1"/>
</dbReference>
<dbReference type="EMBL" id="QUSY01000795">
    <property type="protein sequence ID" value="RHY27315.1"/>
    <property type="molecule type" value="Genomic_DNA"/>
</dbReference>
<keyword evidence="5" id="KW-0812">Transmembrane</keyword>
<keyword evidence="5" id="KW-0472">Membrane</keyword>